<organism evidence="2 3">
    <name type="scientific">Chrysodeixis includens</name>
    <name type="common">Soybean looper</name>
    <name type="synonym">Pseudoplusia includens</name>
    <dbReference type="NCBI Taxonomy" id="689277"/>
    <lineage>
        <taxon>Eukaryota</taxon>
        <taxon>Metazoa</taxon>
        <taxon>Ecdysozoa</taxon>
        <taxon>Arthropoda</taxon>
        <taxon>Hexapoda</taxon>
        <taxon>Insecta</taxon>
        <taxon>Pterygota</taxon>
        <taxon>Neoptera</taxon>
        <taxon>Endopterygota</taxon>
        <taxon>Lepidoptera</taxon>
        <taxon>Glossata</taxon>
        <taxon>Ditrysia</taxon>
        <taxon>Noctuoidea</taxon>
        <taxon>Noctuidae</taxon>
        <taxon>Plusiinae</taxon>
        <taxon>Chrysodeixis</taxon>
    </lineage>
</organism>
<evidence type="ECO:0000259" key="1">
    <source>
        <dbReference type="Pfam" id="PF21738"/>
    </source>
</evidence>
<dbReference type="Proteomes" id="UP001154114">
    <property type="component" value="Unassembled WGS sequence"/>
</dbReference>
<keyword evidence="3" id="KW-1185">Reference proteome</keyword>
<proteinExistence type="predicted"/>
<dbReference type="OrthoDB" id="7399333at2759"/>
<protein>
    <recommendedName>
        <fullName evidence="1">Double jelly roll-like domain-containing protein</fullName>
    </recommendedName>
</protein>
<comment type="caution">
    <text evidence="2">The sequence shown here is derived from an EMBL/GenBank/DDBJ whole genome shotgun (WGS) entry which is preliminary data.</text>
</comment>
<gene>
    <name evidence="2" type="ORF">CINC_LOCUS62</name>
</gene>
<dbReference type="Pfam" id="PF21738">
    <property type="entry name" value="DJR-like_dom"/>
    <property type="match status" value="1"/>
</dbReference>
<reference evidence="2" key="1">
    <citation type="submission" date="2021-12" db="EMBL/GenBank/DDBJ databases">
        <authorList>
            <person name="King R."/>
        </authorList>
    </citation>
    <scope>NUCLEOTIDE SEQUENCE</scope>
</reference>
<dbReference type="PANTHER" id="PTHR36159:SF1">
    <property type="entry name" value="RETROVIRUS-RELATED POL POLYPROTEIN FROM TRANSPOSON 412-LIKE PROTEIN"/>
    <property type="match status" value="1"/>
</dbReference>
<evidence type="ECO:0000313" key="2">
    <source>
        <dbReference type="EMBL" id="CAH1286863.1"/>
    </source>
</evidence>
<accession>A0A9P0DZS1</accession>
<evidence type="ECO:0000313" key="3">
    <source>
        <dbReference type="Proteomes" id="UP001154114"/>
    </source>
</evidence>
<feature type="domain" description="Double jelly roll-like" evidence="1">
    <location>
        <begin position="76"/>
        <end position="391"/>
    </location>
</feature>
<dbReference type="EMBL" id="CAJCES030000014">
    <property type="protein sequence ID" value="CAH1286863.1"/>
    <property type="molecule type" value="Genomic_DNA"/>
</dbReference>
<name>A0A9P0DZS1_CHRIL</name>
<sequence length="404" mass="46320">MNILDVLSAPTYDNTVEGIEFHSYKPYVTSFNRNDEIRIPINQQDLYVLPSASTLYLEGTIIVSKKDSKDKASSVNFTNNALLYLFQDIRYELNGVEIDKIKNAGVTTTMKSLISMNESESKVSNAWGWNIEGTKNINGGDFSASIPLCNIMGFAEDFKKVVINSKHELILLRSNTNLNAVKLNTGEIVEDVQINKIIWRVPHVKVSDKEKIHLLKLLEKDRPLQMIFRNWDLYEYPALPKTTKHTWSIKTSSQIEKPRYVIIGLQTNRKNNGSSDMSQFDHCHIRDVRVYLNSTYFPYENLNASFANNKIALIYEQYARFQQSYYGRRSEPLLSEKQFKDLAPLFIVDCSRQADNLKSGPVVDVRVEIESESDIPDQTSAYCLILNDCIIEYKPLSNIVRKIS</sequence>
<dbReference type="AlphaFoldDB" id="A0A9P0DZS1"/>
<dbReference type="PANTHER" id="PTHR36159">
    <property type="entry name" value="PROTEIN CBG23766"/>
    <property type="match status" value="1"/>
</dbReference>
<dbReference type="InterPro" id="IPR049512">
    <property type="entry name" value="DJR-like_dom"/>
</dbReference>